<proteinExistence type="predicted"/>
<dbReference type="OrthoDB" id="8017994at2"/>
<reference evidence="3 4" key="1">
    <citation type="journal article" date="2018" name="Int. J. Syst. Bacteriol.">
        <title>Oceaniradius stylonemae gen. nov., sp. nov., isolated from a red alga, Stylonema cornu-cervi.</title>
        <authorList>
            <person name="Jeong S."/>
        </authorList>
    </citation>
    <scope>NUCLEOTIDE SEQUENCE [LARGE SCALE GENOMIC DNA]</scope>
    <source>
        <strain evidence="3 4">StC1</strain>
    </source>
</reference>
<accession>A0A3A8AGG0</accession>
<gene>
    <name evidence="3" type="ORF">DEM25_002360</name>
</gene>
<dbReference type="Gene3D" id="2.60.40.1880">
    <property type="entry name" value="Invasion associated locus B (IalB) protein"/>
    <property type="match status" value="1"/>
</dbReference>
<dbReference type="EMBL" id="QFWV02000002">
    <property type="protein sequence ID" value="RKF08169.1"/>
    <property type="molecule type" value="Genomic_DNA"/>
</dbReference>
<dbReference type="InterPro" id="IPR010642">
    <property type="entry name" value="Invasion_prot_B"/>
</dbReference>
<feature type="signal peptide" evidence="2">
    <location>
        <begin position="1"/>
        <end position="26"/>
    </location>
</feature>
<keyword evidence="2" id="KW-0732">Signal</keyword>
<name>A0A3A8AGG0_9HYPH</name>
<dbReference type="Proteomes" id="UP000246132">
    <property type="component" value="Unassembled WGS sequence"/>
</dbReference>
<protein>
    <submittedName>
        <fullName evidence="3">Invasion associated locus B family protein</fullName>
    </submittedName>
</protein>
<dbReference type="RefSeq" id="WP_109767143.1">
    <property type="nucleotide sequence ID" value="NZ_QFWV02000002.1"/>
</dbReference>
<evidence type="ECO:0000313" key="3">
    <source>
        <dbReference type="EMBL" id="RKF08169.1"/>
    </source>
</evidence>
<dbReference type="AlphaFoldDB" id="A0A3A8AGG0"/>
<dbReference type="InterPro" id="IPR038696">
    <property type="entry name" value="IalB_sf"/>
</dbReference>
<dbReference type="Pfam" id="PF06776">
    <property type="entry name" value="IalB"/>
    <property type="match status" value="1"/>
</dbReference>
<comment type="caution">
    <text evidence="3">The sequence shown here is derived from an EMBL/GenBank/DDBJ whole genome shotgun (WGS) entry which is preliminary data.</text>
</comment>
<feature type="region of interest" description="Disordered" evidence="1">
    <location>
        <begin position="188"/>
        <end position="210"/>
    </location>
</feature>
<feature type="chain" id="PRO_5018699336" evidence="2">
    <location>
        <begin position="27"/>
        <end position="210"/>
    </location>
</feature>
<evidence type="ECO:0000256" key="2">
    <source>
        <dbReference type="SAM" id="SignalP"/>
    </source>
</evidence>
<sequence>MGSKSASLAAAFGALALTAMAGQAQAQNAPPQNQWFKVCTKQADNDICNVQNVRTAQTGQLLTAVNLIQITGKQNRALFQIAVPTGRVIPAGIGMQIDDGETRRIPYSICLPDRCIAETPLTEELVAALKAGGGMTLTTVNFQNQPNPIEVTLQGFTAAFDGDPIQQSEVEERQQQLQAEIERRREEFQERLKAEQERAKEEGATEGTTE</sequence>
<organism evidence="3 4">
    <name type="scientific">Oceaniradius stylonematis</name>
    <dbReference type="NCBI Taxonomy" id="2184161"/>
    <lineage>
        <taxon>Bacteria</taxon>
        <taxon>Pseudomonadati</taxon>
        <taxon>Pseudomonadota</taxon>
        <taxon>Alphaproteobacteria</taxon>
        <taxon>Hyphomicrobiales</taxon>
        <taxon>Ahrensiaceae</taxon>
        <taxon>Oceaniradius</taxon>
    </lineage>
</organism>
<evidence type="ECO:0000256" key="1">
    <source>
        <dbReference type="SAM" id="MobiDB-lite"/>
    </source>
</evidence>
<feature type="compositionally biased region" description="Basic and acidic residues" evidence="1">
    <location>
        <begin position="188"/>
        <end position="203"/>
    </location>
</feature>
<keyword evidence="4" id="KW-1185">Reference proteome</keyword>
<evidence type="ECO:0000313" key="4">
    <source>
        <dbReference type="Proteomes" id="UP000246132"/>
    </source>
</evidence>